<dbReference type="GO" id="GO:0003677">
    <property type="term" value="F:DNA binding"/>
    <property type="evidence" value="ECO:0007669"/>
    <property type="project" value="UniProtKB-UniRule"/>
</dbReference>
<dbReference type="EMBL" id="ADLT01000076">
    <property type="protein sequence ID" value="EHO62050.1"/>
    <property type="molecule type" value="Genomic_DNA"/>
</dbReference>
<dbReference type="PANTHER" id="PTHR30153">
    <property type="entry name" value="REPLICATIVE DNA HELICASE DNAB"/>
    <property type="match status" value="1"/>
</dbReference>
<evidence type="ECO:0000256" key="4">
    <source>
        <dbReference type="ARBA" id="ARBA00022741"/>
    </source>
</evidence>
<dbReference type="InterPro" id="IPR007693">
    <property type="entry name" value="DNA_helicase_DnaB-like_N"/>
</dbReference>
<dbReference type="InterPro" id="IPR007694">
    <property type="entry name" value="DNA_helicase_DnaB-like_C"/>
</dbReference>
<keyword evidence="9" id="KW-0413">Isomerase</keyword>
<evidence type="ECO:0000256" key="3">
    <source>
        <dbReference type="ARBA" id="ARBA00022705"/>
    </source>
</evidence>
<dbReference type="GO" id="GO:0006269">
    <property type="term" value="P:DNA replication, synthesis of primer"/>
    <property type="evidence" value="ECO:0007669"/>
    <property type="project" value="UniProtKB-UniRule"/>
</dbReference>
<evidence type="ECO:0000313" key="15">
    <source>
        <dbReference type="Proteomes" id="UP000003277"/>
    </source>
</evidence>
<keyword evidence="5 12" id="KW-0378">Hydrolase</keyword>
<dbReference type="PANTHER" id="PTHR30153:SF2">
    <property type="entry name" value="REPLICATIVE DNA HELICASE"/>
    <property type="match status" value="1"/>
</dbReference>
<dbReference type="NCBIfam" id="NF004384">
    <property type="entry name" value="PRK05748.1"/>
    <property type="match status" value="1"/>
</dbReference>
<evidence type="ECO:0000256" key="5">
    <source>
        <dbReference type="ARBA" id="ARBA00022801"/>
    </source>
</evidence>
<dbReference type="InterPro" id="IPR007692">
    <property type="entry name" value="DNA_helicase_DnaB"/>
</dbReference>
<protein>
    <recommendedName>
        <fullName evidence="11 12">Replicative DNA helicase</fullName>
        <ecNumber evidence="11 12">5.6.2.3</ecNumber>
    </recommendedName>
</protein>
<accession>H1D377</accession>
<keyword evidence="2 12" id="KW-0639">Primosome</keyword>
<evidence type="ECO:0000313" key="14">
    <source>
        <dbReference type="EMBL" id="EHO62050.1"/>
    </source>
</evidence>
<dbReference type="AlphaFoldDB" id="H1D377"/>
<evidence type="ECO:0000256" key="8">
    <source>
        <dbReference type="ARBA" id="ARBA00023125"/>
    </source>
</evidence>
<dbReference type="InterPro" id="IPR027417">
    <property type="entry name" value="P-loop_NTPase"/>
</dbReference>
<evidence type="ECO:0000256" key="11">
    <source>
        <dbReference type="NCBIfam" id="TIGR00665"/>
    </source>
</evidence>
<dbReference type="NCBIfam" id="TIGR00665">
    <property type="entry name" value="DnaB"/>
    <property type="match status" value="1"/>
</dbReference>
<dbReference type="GO" id="GO:0005524">
    <property type="term" value="F:ATP binding"/>
    <property type="evidence" value="ECO:0007669"/>
    <property type="project" value="UniProtKB-UniRule"/>
</dbReference>
<dbReference type="InterPro" id="IPR016136">
    <property type="entry name" value="DNA_helicase_N/primase_C"/>
</dbReference>
<comment type="function">
    <text evidence="12">The main replicative DNA helicase, it participates in initiation and elongation during chromosome replication. Travels ahead of the DNA replisome, separating dsDNA into templates for DNA synthesis. A processive ATP-dependent 5'-3' DNA helicase it has DNA-dependent ATPase activity.</text>
</comment>
<keyword evidence="3 12" id="KW-0235">DNA replication</keyword>
<keyword evidence="15" id="KW-1185">Reference proteome</keyword>
<evidence type="ECO:0000259" key="13">
    <source>
        <dbReference type="PROSITE" id="PS51199"/>
    </source>
</evidence>
<dbReference type="Pfam" id="PF03796">
    <property type="entry name" value="DnaB_C"/>
    <property type="match status" value="1"/>
</dbReference>
<comment type="similarity">
    <text evidence="1 12">Belongs to the helicase family. DnaB subfamily.</text>
</comment>
<evidence type="ECO:0000256" key="9">
    <source>
        <dbReference type="ARBA" id="ARBA00023235"/>
    </source>
</evidence>
<gene>
    <name evidence="14" type="ORF">HMPREF9453_02065</name>
</gene>
<dbReference type="SUPFAM" id="SSF48024">
    <property type="entry name" value="N-terminal domain of DnaB helicase"/>
    <property type="match status" value="1"/>
</dbReference>
<dbReference type="EC" id="5.6.2.3" evidence="11 12"/>
<name>H1D377_9FIRM</name>
<dbReference type="PROSITE" id="PS51199">
    <property type="entry name" value="SF4_HELICASE"/>
    <property type="match status" value="1"/>
</dbReference>
<comment type="caution">
    <text evidence="14">The sequence shown here is derived from an EMBL/GenBank/DDBJ whole genome shotgun (WGS) entry which is preliminary data.</text>
</comment>
<dbReference type="GO" id="GO:0005829">
    <property type="term" value="C:cytosol"/>
    <property type="evidence" value="ECO:0007669"/>
    <property type="project" value="TreeGrafter"/>
</dbReference>
<dbReference type="InterPro" id="IPR036185">
    <property type="entry name" value="DNA_heli_DnaB-like_N_sf"/>
</dbReference>
<sequence>MADTFDGKNFQKKEWKKKSNTDTMIVSRVPPQNIDAEKSVLGAMMLDKDAILTAEDLLTPADFYREANAIIFQAILNLSHRGEPADILTVTEELKRMGRLDDVGGVLYVNELPANVVTTKSVDRHAEIVAGKAKLRRLIDAAGTIADEAYSERQDVADITDDAEKSILEVTRDERRSDFTPIGEAVQSELQEITRKFRNKESITGLASGFPSLDALTSGFQKGDFIIVAARPSMGKTAFVLNIAKNMSISSAHRSVAFFSLEMSREQLVQRLLCSTALVDSSRLRTGRISTQKEWDQLANAASVLMDAPLYIDDTPGISVSEIRSKCRRLKAEHGLDIIMIDYLQLMQAKNVSRNGDNRQQEISEISRSLKSLARELNVPVIALSQLSRSVESRQDHRPFLSDLRESGSLEQDADMVSFLYREAYYNREIEDDDPRKNETEVILAKNRNGPVDTVKLHFAGQFTLFYEITNQEPPPDMQ</sequence>
<dbReference type="HOGENOM" id="CLU_005373_0_0_9"/>
<proteinExistence type="inferred from homology"/>
<dbReference type="RefSeq" id="WP_008860556.1">
    <property type="nucleotide sequence ID" value="NZ_JH591190.1"/>
</dbReference>
<keyword evidence="6 12" id="KW-0347">Helicase</keyword>
<dbReference type="Gene3D" id="3.40.50.300">
    <property type="entry name" value="P-loop containing nucleotide triphosphate hydrolases"/>
    <property type="match status" value="1"/>
</dbReference>
<dbReference type="eggNOG" id="COG0305">
    <property type="taxonomic scope" value="Bacteria"/>
</dbReference>
<dbReference type="Gene3D" id="1.10.860.10">
    <property type="entry name" value="DNAb Helicase, Chain A"/>
    <property type="match status" value="1"/>
</dbReference>
<comment type="catalytic activity">
    <reaction evidence="10 12">
        <text>ATP + H2O = ADP + phosphate + H(+)</text>
        <dbReference type="Rhea" id="RHEA:13065"/>
        <dbReference type="ChEBI" id="CHEBI:15377"/>
        <dbReference type="ChEBI" id="CHEBI:15378"/>
        <dbReference type="ChEBI" id="CHEBI:30616"/>
        <dbReference type="ChEBI" id="CHEBI:43474"/>
        <dbReference type="ChEBI" id="CHEBI:456216"/>
        <dbReference type="EC" id="5.6.2.3"/>
    </reaction>
</comment>
<evidence type="ECO:0000256" key="7">
    <source>
        <dbReference type="ARBA" id="ARBA00022840"/>
    </source>
</evidence>
<keyword evidence="8 12" id="KW-0238">DNA-binding</keyword>
<organism evidence="14 15">
    <name type="scientific">Dialister succinatiphilus YIT 11850</name>
    <dbReference type="NCBI Taxonomy" id="742743"/>
    <lineage>
        <taxon>Bacteria</taxon>
        <taxon>Bacillati</taxon>
        <taxon>Bacillota</taxon>
        <taxon>Negativicutes</taxon>
        <taxon>Veillonellales</taxon>
        <taxon>Veillonellaceae</taxon>
        <taxon>Dialister</taxon>
    </lineage>
</organism>
<dbReference type="GeneID" id="98911463"/>
<evidence type="ECO:0000256" key="6">
    <source>
        <dbReference type="ARBA" id="ARBA00022806"/>
    </source>
</evidence>
<keyword evidence="7 12" id="KW-0067">ATP-binding</keyword>
<evidence type="ECO:0000256" key="10">
    <source>
        <dbReference type="ARBA" id="ARBA00048954"/>
    </source>
</evidence>
<evidence type="ECO:0000256" key="2">
    <source>
        <dbReference type="ARBA" id="ARBA00022515"/>
    </source>
</evidence>
<dbReference type="Proteomes" id="UP000003277">
    <property type="component" value="Unassembled WGS sequence"/>
</dbReference>
<dbReference type="GO" id="GO:0016887">
    <property type="term" value="F:ATP hydrolysis activity"/>
    <property type="evidence" value="ECO:0007669"/>
    <property type="project" value="RHEA"/>
</dbReference>
<dbReference type="GO" id="GO:1990077">
    <property type="term" value="C:primosome complex"/>
    <property type="evidence" value="ECO:0007669"/>
    <property type="project" value="UniProtKB-UniRule"/>
</dbReference>
<dbReference type="PATRIC" id="fig|742743.3.peg.2088"/>
<dbReference type="GO" id="GO:0043139">
    <property type="term" value="F:5'-3' DNA helicase activity"/>
    <property type="evidence" value="ECO:0007669"/>
    <property type="project" value="UniProtKB-EC"/>
</dbReference>
<feature type="domain" description="SF4 helicase" evidence="13">
    <location>
        <begin position="199"/>
        <end position="473"/>
    </location>
</feature>
<dbReference type="SUPFAM" id="SSF52540">
    <property type="entry name" value="P-loop containing nucleoside triphosphate hydrolases"/>
    <property type="match status" value="1"/>
</dbReference>
<keyword evidence="4 12" id="KW-0547">Nucleotide-binding</keyword>
<dbReference type="FunFam" id="1.10.860.10:FF:000001">
    <property type="entry name" value="Replicative DNA helicase"/>
    <property type="match status" value="1"/>
</dbReference>
<evidence type="ECO:0000256" key="1">
    <source>
        <dbReference type="ARBA" id="ARBA00008428"/>
    </source>
</evidence>
<dbReference type="CDD" id="cd00984">
    <property type="entry name" value="DnaB_C"/>
    <property type="match status" value="1"/>
</dbReference>
<dbReference type="Pfam" id="PF00772">
    <property type="entry name" value="DnaB"/>
    <property type="match status" value="1"/>
</dbReference>
<evidence type="ECO:0000256" key="12">
    <source>
        <dbReference type="RuleBase" id="RU362085"/>
    </source>
</evidence>
<dbReference type="GO" id="GO:0042802">
    <property type="term" value="F:identical protein binding"/>
    <property type="evidence" value="ECO:0007669"/>
    <property type="project" value="UniProtKB-ARBA"/>
</dbReference>
<dbReference type="FunFam" id="3.40.50.300:FF:000076">
    <property type="entry name" value="Replicative DNA helicase"/>
    <property type="match status" value="1"/>
</dbReference>
<dbReference type="STRING" id="742743.HMPREF9453_02065"/>
<reference evidence="14 15" key="1">
    <citation type="submission" date="2011-11" db="EMBL/GenBank/DDBJ databases">
        <title>The Genome Sequence of Dialister succinatiphilus YIT 11850.</title>
        <authorList>
            <consortium name="The Broad Institute Genome Sequencing Platform"/>
            <person name="Earl A."/>
            <person name="Ward D."/>
            <person name="Feldgarden M."/>
            <person name="Gevers D."/>
            <person name="Morotomi M."/>
            <person name="Young S.K."/>
            <person name="Zeng Q."/>
            <person name="Gargeya S."/>
            <person name="Fitzgerald M."/>
            <person name="Haas B."/>
            <person name="Abouelleil A."/>
            <person name="Alvarado L."/>
            <person name="Arachchi H.M."/>
            <person name="Berlin A."/>
            <person name="Brown A."/>
            <person name="Chapman S.B."/>
            <person name="Dunbar C."/>
            <person name="Gearin G."/>
            <person name="Goldberg J."/>
            <person name="Griggs A."/>
            <person name="Gujja S."/>
            <person name="Heiman D."/>
            <person name="Howarth C."/>
            <person name="Lui A."/>
            <person name="MacDonald P.J.P."/>
            <person name="Montmayeur A."/>
            <person name="Murphy C."/>
            <person name="Neiman D."/>
            <person name="Pearson M."/>
            <person name="Priest M."/>
            <person name="Roberts A."/>
            <person name="Saif S."/>
            <person name="Shea T."/>
            <person name="Sisk P."/>
            <person name="Stolte C."/>
            <person name="Sykes S."/>
            <person name="Wortman J."/>
            <person name="Nusbaum C."/>
            <person name="Birren B."/>
        </authorList>
    </citation>
    <scope>NUCLEOTIDE SEQUENCE [LARGE SCALE GENOMIC DNA]</scope>
    <source>
        <strain evidence="14 15">YIT 11850</strain>
    </source>
</reference>